<keyword evidence="3" id="KW-0731">Sigma factor</keyword>
<comment type="caution">
    <text evidence="8">The sequence shown here is derived from an EMBL/GenBank/DDBJ whole genome shotgun (WGS) entry which is preliminary data.</text>
</comment>
<keyword evidence="9" id="KW-1185">Reference proteome</keyword>
<sequence length="164" mass="18667">MEFRTFFLENRRWLVRQAYALCHDSYEAEDLAQSAFVKVYQRWCSFERHSELRGYLKSVLHSVFIDSRRRAAARRELLGDAIPEELAGAPVEPDPVGAHGPVLQSLGRLPRRQRQVIFLRFWLDLDTVETSRVLGCTPGSVTSQTSRGLARLRAVLTGDPALVI</sequence>
<dbReference type="Proteomes" id="UP001596220">
    <property type="component" value="Unassembled WGS sequence"/>
</dbReference>
<dbReference type="InterPro" id="IPR013325">
    <property type="entry name" value="RNA_pol_sigma_r2"/>
</dbReference>
<proteinExistence type="inferred from homology"/>
<dbReference type="InterPro" id="IPR014284">
    <property type="entry name" value="RNA_pol_sigma-70_dom"/>
</dbReference>
<feature type="domain" description="RNA polymerase sigma factor 70 region 4 type 2" evidence="7">
    <location>
        <begin position="102"/>
        <end position="152"/>
    </location>
</feature>
<keyword evidence="5" id="KW-0804">Transcription</keyword>
<protein>
    <submittedName>
        <fullName evidence="8">SigE family RNA polymerase sigma factor</fullName>
    </submittedName>
</protein>
<dbReference type="NCBIfam" id="TIGR02937">
    <property type="entry name" value="sigma70-ECF"/>
    <property type="match status" value="1"/>
</dbReference>
<dbReference type="Pfam" id="PF08281">
    <property type="entry name" value="Sigma70_r4_2"/>
    <property type="match status" value="1"/>
</dbReference>
<organism evidence="8 9">
    <name type="scientific">Saccharothrix lopnurensis</name>
    <dbReference type="NCBI Taxonomy" id="1670621"/>
    <lineage>
        <taxon>Bacteria</taxon>
        <taxon>Bacillati</taxon>
        <taxon>Actinomycetota</taxon>
        <taxon>Actinomycetes</taxon>
        <taxon>Pseudonocardiales</taxon>
        <taxon>Pseudonocardiaceae</taxon>
        <taxon>Saccharothrix</taxon>
    </lineage>
</organism>
<evidence type="ECO:0000256" key="5">
    <source>
        <dbReference type="ARBA" id="ARBA00023163"/>
    </source>
</evidence>
<evidence type="ECO:0000256" key="4">
    <source>
        <dbReference type="ARBA" id="ARBA00023125"/>
    </source>
</evidence>
<gene>
    <name evidence="8" type="ORF">ACFP3R_07320</name>
</gene>
<dbReference type="PANTHER" id="PTHR43133">
    <property type="entry name" value="RNA POLYMERASE ECF-TYPE SIGMA FACTO"/>
    <property type="match status" value="1"/>
</dbReference>
<evidence type="ECO:0000256" key="3">
    <source>
        <dbReference type="ARBA" id="ARBA00023082"/>
    </source>
</evidence>
<dbReference type="Gene3D" id="1.10.10.10">
    <property type="entry name" value="Winged helix-like DNA-binding domain superfamily/Winged helix DNA-binding domain"/>
    <property type="match status" value="1"/>
</dbReference>
<dbReference type="SUPFAM" id="SSF88659">
    <property type="entry name" value="Sigma3 and sigma4 domains of RNA polymerase sigma factors"/>
    <property type="match status" value="1"/>
</dbReference>
<evidence type="ECO:0000259" key="6">
    <source>
        <dbReference type="Pfam" id="PF04542"/>
    </source>
</evidence>
<dbReference type="InterPro" id="IPR013249">
    <property type="entry name" value="RNA_pol_sigma70_r4_t2"/>
</dbReference>
<reference evidence="9" key="1">
    <citation type="journal article" date="2019" name="Int. J. Syst. Evol. Microbiol.">
        <title>The Global Catalogue of Microorganisms (GCM) 10K type strain sequencing project: providing services to taxonomists for standard genome sequencing and annotation.</title>
        <authorList>
            <consortium name="The Broad Institute Genomics Platform"/>
            <consortium name="The Broad Institute Genome Sequencing Center for Infectious Disease"/>
            <person name="Wu L."/>
            <person name="Ma J."/>
        </authorList>
    </citation>
    <scope>NUCLEOTIDE SEQUENCE [LARGE SCALE GENOMIC DNA]</scope>
    <source>
        <strain evidence="9">CGMCC 4.7246</strain>
    </source>
</reference>
<comment type="similarity">
    <text evidence="1">Belongs to the sigma-70 factor family. ECF subfamily.</text>
</comment>
<evidence type="ECO:0000256" key="1">
    <source>
        <dbReference type="ARBA" id="ARBA00010641"/>
    </source>
</evidence>
<evidence type="ECO:0000313" key="8">
    <source>
        <dbReference type="EMBL" id="MFC6089076.1"/>
    </source>
</evidence>
<dbReference type="Gene3D" id="1.10.1740.10">
    <property type="match status" value="1"/>
</dbReference>
<evidence type="ECO:0000313" key="9">
    <source>
        <dbReference type="Proteomes" id="UP001596220"/>
    </source>
</evidence>
<dbReference type="InterPro" id="IPR013324">
    <property type="entry name" value="RNA_pol_sigma_r3/r4-like"/>
</dbReference>
<accession>A0ABW1P102</accession>
<dbReference type="Pfam" id="PF04542">
    <property type="entry name" value="Sigma70_r2"/>
    <property type="match status" value="1"/>
</dbReference>
<dbReference type="EMBL" id="JBHSQO010000005">
    <property type="protein sequence ID" value="MFC6089076.1"/>
    <property type="molecule type" value="Genomic_DNA"/>
</dbReference>
<dbReference type="CDD" id="cd06171">
    <property type="entry name" value="Sigma70_r4"/>
    <property type="match status" value="1"/>
</dbReference>
<evidence type="ECO:0000256" key="2">
    <source>
        <dbReference type="ARBA" id="ARBA00023015"/>
    </source>
</evidence>
<dbReference type="InterPro" id="IPR039425">
    <property type="entry name" value="RNA_pol_sigma-70-like"/>
</dbReference>
<dbReference type="InterPro" id="IPR036388">
    <property type="entry name" value="WH-like_DNA-bd_sf"/>
</dbReference>
<dbReference type="InterPro" id="IPR007627">
    <property type="entry name" value="RNA_pol_sigma70_r2"/>
</dbReference>
<feature type="domain" description="RNA polymerase sigma-70 region 2" evidence="6">
    <location>
        <begin position="7"/>
        <end position="72"/>
    </location>
</feature>
<dbReference type="PANTHER" id="PTHR43133:SF50">
    <property type="entry name" value="ECF RNA POLYMERASE SIGMA FACTOR SIGM"/>
    <property type="match status" value="1"/>
</dbReference>
<keyword evidence="2" id="KW-0805">Transcription regulation</keyword>
<evidence type="ECO:0000259" key="7">
    <source>
        <dbReference type="Pfam" id="PF08281"/>
    </source>
</evidence>
<name>A0ABW1P102_9PSEU</name>
<dbReference type="SUPFAM" id="SSF88946">
    <property type="entry name" value="Sigma2 domain of RNA polymerase sigma factors"/>
    <property type="match status" value="1"/>
</dbReference>
<keyword evidence="4" id="KW-0238">DNA-binding</keyword>